<sequence>MLEHMTIFIYVHDTMKTYQLAFLIGNIY</sequence>
<accession>A0A0A9C0Z1</accession>
<dbReference type="AlphaFoldDB" id="A0A0A9C0Z1"/>
<organism evidence="1">
    <name type="scientific">Arundo donax</name>
    <name type="common">Giant reed</name>
    <name type="synonym">Donax arundinaceus</name>
    <dbReference type="NCBI Taxonomy" id="35708"/>
    <lineage>
        <taxon>Eukaryota</taxon>
        <taxon>Viridiplantae</taxon>
        <taxon>Streptophyta</taxon>
        <taxon>Embryophyta</taxon>
        <taxon>Tracheophyta</taxon>
        <taxon>Spermatophyta</taxon>
        <taxon>Magnoliopsida</taxon>
        <taxon>Liliopsida</taxon>
        <taxon>Poales</taxon>
        <taxon>Poaceae</taxon>
        <taxon>PACMAD clade</taxon>
        <taxon>Arundinoideae</taxon>
        <taxon>Arundineae</taxon>
        <taxon>Arundo</taxon>
    </lineage>
</organism>
<reference evidence="1" key="1">
    <citation type="submission" date="2014-09" db="EMBL/GenBank/DDBJ databases">
        <authorList>
            <person name="Magalhaes I.L.F."/>
            <person name="Oliveira U."/>
            <person name="Santos F.R."/>
            <person name="Vidigal T.H.D.A."/>
            <person name="Brescovit A.D."/>
            <person name="Santos A.J."/>
        </authorList>
    </citation>
    <scope>NUCLEOTIDE SEQUENCE</scope>
    <source>
        <tissue evidence="1">Shoot tissue taken approximately 20 cm above the soil surface</tissue>
    </source>
</reference>
<dbReference type="EMBL" id="GBRH01230830">
    <property type="protein sequence ID" value="JAD67065.1"/>
    <property type="molecule type" value="Transcribed_RNA"/>
</dbReference>
<protein>
    <submittedName>
        <fullName evidence="1">Uncharacterized protein</fullName>
    </submittedName>
</protein>
<proteinExistence type="predicted"/>
<name>A0A0A9C0Z1_ARUDO</name>
<reference evidence="1" key="2">
    <citation type="journal article" date="2015" name="Data Brief">
        <title>Shoot transcriptome of the giant reed, Arundo donax.</title>
        <authorList>
            <person name="Barrero R.A."/>
            <person name="Guerrero F.D."/>
            <person name="Moolhuijzen P."/>
            <person name="Goolsby J.A."/>
            <person name="Tidwell J."/>
            <person name="Bellgard S.E."/>
            <person name="Bellgard M.I."/>
        </authorList>
    </citation>
    <scope>NUCLEOTIDE SEQUENCE</scope>
    <source>
        <tissue evidence="1">Shoot tissue taken approximately 20 cm above the soil surface</tissue>
    </source>
</reference>
<evidence type="ECO:0000313" key="1">
    <source>
        <dbReference type="EMBL" id="JAD67065.1"/>
    </source>
</evidence>